<dbReference type="Gene3D" id="3.40.50.1390">
    <property type="entry name" value="Resolvase, N-terminal catalytic domain"/>
    <property type="match status" value="1"/>
</dbReference>
<gene>
    <name evidence="3" type="ORF">RHRU231_450085</name>
</gene>
<organism evidence="3 4">
    <name type="scientific">Rhodococcus ruber</name>
    <dbReference type="NCBI Taxonomy" id="1830"/>
    <lineage>
        <taxon>Bacteria</taxon>
        <taxon>Bacillati</taxon>
        <taxon>Actinomycetota</taxon>
        <taxon>Actinomycetes</taxon>
        <taxon>Mycobacteriales</taxon>
        <taxon>Nocardiaceae</taxon>
        <taxon>Rhodococcus</taxon>
    </lineage>
</organism>
<dbReference type="EMBL" id="CCSD01000056">
    <property type="protein sequence ID" value="CDZ88918.1"/>
    <property type="molecule type" value="Genomic_DNA"/>
</dbReference>
<dbReference type="PROSITE" id="PS51737">
    <property type="entry name" value="RECOMBINASE_DNA_BIND"/>
    <property type="match status" value="1"/>
</dbReference>
<dbReference type="OrthoDB" id="4500247at2"/>
<dbReference type="PANTHER" id="PTHR30461:SF23">
    <property type="entry name" value="DNA RECOMBINASE-RELATED"/>
    <property type="match status" value="1"/>
</dbReference>
<evidence type="ECO:0000313" key="4">
    <source>
        <dbReference type="Proteomes" id="UP000042997"/>
    </source>
</evidence>
<dbReference type="Proteomes" id="UP000042997">
    <property type="component" value="Unassembled WGS sequence"/>
</dbReference>
<dbReference type="CDD" id="cd00338">
    <property type="entry name" value="Ser_Recombinase"/>
    <property type="match status" value="1"/>
</dbReference>
<evidence type="ECO:0000259" key="2">
    <source>
        <dbReference type="PROSITE" id="PS51737"/>
    </source>
</evidence>
<dbReference type="GO" id="GO:0000150">
    <property type="term" value="F:DNA strand exchange activity"/>
    <property type="evidence" value="ECO:0007669"/>
    <property type="project" value="InterPro"/>
</dbReference>
<sequence>MKTAVYTRISFDRKNTGAGVDRQLEGCENLAKELGWTILHTFSDNDISAYSGKVRPGFEALIHAMKTGQIEALICWHPDRLYRHMKDLERIIDIADSQHVEIRSVQGGTIDLSTASGRMVARILGSVARQESEHAGERRRFANDQRAAQGVFYTSGPRTFGYTQKGEPMPGEAEAVAKAAEDILFGKSIRAVAREWNEQGFRTTRKQRAWTGTAVRGTIVNPRYAGIHVHRGKVIGRGDWVPLISEDTHYSLVALMEDNKPSSDRSFERQFQGSGVYLCGVCGTPLYQFSGGKREARSYKCPKYHVGRSVEKLDDYVSRLVVGYLSRPDAPNVVDVEEPTVDLAALRIKRDALQAKLKSLTEMFTDDHIDKDQFLSGTADVREKIAALDAQMVVINKASPVTYLLSQRDRVGEAWEELSPDIRGKAIQALMTVRVLRMARKSPRFNPDDVEVRWLL</sequence>
<dbReference type="InterPro" id="IPR011109">
    <property type="entry name" value="DNA_bind_recombinase_dom"/>
</dbReference>
<dbReference type="InterPro" id="IPR036162">
    <property type="entry name" value="Resolvase-like_N_sf"/>
</dbReference>
<feature type="domain" description="Resolvase/invertase-type recombinase catalytic" evidence="1">
    <location>
        <begin position="2"/>
        <end position="150"/>
    </location>
</feature>
<dbReference type="AlphaFoldDB" id="A0A098BJP3"/>
<dbReference type="PANTHER" id="PTHR30461">
    <property type="entry name" value="DNA-INVERTASE FROM LAMBDOID PROPHAGE"/>
    <property type="match status" value="1"/>
</dbReference>
<protein>
    <submittedName>
        <fullName evidence="3">Putative recombinase</fullName>
    </submittedName>
</protein>
<name>A0A098BJP3_9NOCA</name>
<dbReference type="Pfam" id="PF00239">
    <property type="entry name" value="Resolvase"/>
    <property type="match status" value="1"/>
</dbReference>
<reference evidence="3 4" key="1">
    <citation type="journal article" date="2014" name="Genome Announc.">
        <title>Draft Genome Sequence of Propane- and Butane-Oxidizing Actinobacterium Rhodococcus ruber IEGM 231.</title>
        <authorList>
            <person name="Ivshina I.B."/>
            <person name="Kuyukina M.S."/>
            <person name="Krivoruchko A.V."/>
            <person name="Barbe V."/>
            <person name="Fischer C."/>
        </authorList>
    </citation>
    <scope>NUCLEOTIDE SEQUENCE [LARGE SCALE GENOMIC DNA]</scope>
</reference>
<dbReference type="Gene3D" id="3.90.1750.20">
    <property type="entry name" value="Putative Large Serine Recombinase, Chain B, Domain 2"/>
    <property type="match status" value="1"/>
</dbReference>
<dbReference type="InterPro" id="IPR006119">
    <property type="entry name" value="Resolv_N"/>
</dbReference>
<dbReference type="SUPFAM" id="SSF53041">
    <property type="entry name" value="Resolvase-like"/>
    <property type="match status" value="1"/>
</dbReference>
<evidence type="ECO:0000259" key="1">
    <source>
        <dbReference type="PROSITE" id="PS51736"/>
    </source>
</evidence>
<evidence type="ECO:0000313" key="3">
    <source>
        <dbReference type="EMBL" id="CDZ88918.1"/>
    </source>
</evidence>
<dbReference type="RefSeq" id="WP_040271988.1">
    <property type="nucleotide sequence ID" value="NZ_JAPWIU010000008.1"/>
</dbReference>
<dbReference type="InterPro" id="IPR038109">
    <property type="entry name" value="DNA_bind_recomb_sf"/>
</dbReference>
<dbReference type="Pfam" id="PF07508">
    <property type="entry name" value="Recombinase"/>
    <property type="match status" value="1"/>
</dbReference>
<dbReference type="SMART" id="SM00857">
    <property type="entry name" value="Resolvase"/>
    <property type="match status" value="1"/>
</dbReference>
<dbReference type="PROSITE" id="PS51736">
    <property type="entry name" value="RECOMBINASES_3"/>
    <property type="match status" value="1"/>
</dbReference>
<proteinExistence type="predicted"/>
<dbReference type="GO" id="GO:0003677">
    <property type="term" value="F:DNA binding"/>
    <property type="evidence" value="ECO:0007669"/>
    <property type="project" value="InterPro"/>
</dbReference>
<feature type="domain" description="Recombinase" evidence="2">
    <location>
        <begin position="157"/>
        <end position="262"/>
    </location>
</feature>
<accession>A0A098BJP3</accession>
<dbReference type="InterPro" id="IPR050639">
    <property type="entry name" value="SSR_resolvase"/>
</dbReference>